<keyword evidence="3" id="KW-0963">Cytoplasm</keyword>
<keyword evidence="8" id="KW-1185">Reference proteome</keyword>
<gene>
    <name evidence="7" type="ORF">FA15DRAFT_711398</name>
</gene>
<dbReference type="PANTHER" id="PTHR21373:SF0">
    <property type="entry name" value="N-ALPHA-ACETYLTRANSFERASE 35, NATC AUXILIARY SUBUNIT"/>
    <property type="match status" value="1"/>
</dbReference>
<sequence length="807" mass="92184">MNNDFIMEEDEFGFGDPPGGGLPFEDVTSVLLNGVTDMESDELLFMDGFTLQDAMSAFEIGEPRLDTGYVGDRESEPFNPLEPLLPEEVCWILDKALGYEMEWHAGNLLPHTIFTLQYIHHLRDIEPDMMTWQFLSKLDKDRPMELVTVVLGACTQGLLKCCDLVWRELHRNEQIQDTEDWQSDKCEVPTLEGVPVKFVLSRLEDAAMWVQHSDKVSQPWKEPLISRILLRKTLLELYNIDPAKHQLQYRSLLDQAHILLKDLSPKVQQTQPQPPAAPTPVPKPVFGPPLPPGFRPPHPPSQNGVSQPPLPPRPNEVLVTNTPMPPSTTHQDLPHPKTEATPQDAYTPPPSSPAHLAFDPHVSRRLNTCVPIRVIPIPADAVIWNAVARFLDGLGEVSALVREACLATWETAGKVRVWTGDAPMNAYVRSVTQSAFYNGVLVLEQYTFQWALDRLFFERVGVLWSEMAGVIKVSCGDDGPFLVQQVERKIYKLVINHVKLNWLNLPRMRRKLMKSVVEWHIVYDLCVQIVEGLDDDTIPETHIIHKLPEIIASFRLEVIRDIVFSGFQCELYAPQERPLAYWYLESVVQMQIECYDGLMPFVERGGCTFLVAENSSVQRELTQQFFSGSRAWKDLKFKQMFARVVKGLASASLLIILPSATFDWDTLRPGFFKRYKWAFRSDYDRTTAEPVGHPELSHFMKFCRQVHYGRIEGEEHPALQAGSLDPRQHFLSAKSVLREMREGGLVSGWASRWEGDVRRVLEQLEAVCDRMDRGFLVSAEDRQRFDVKKRVKWDVGVHPWFPIVTPE</sequence>
<dbReference type="PANTHER" id="PTHR21373">
    <property type="entry name" value="GLUCOSE REPRESSIBLE PROTEIN MAK10"/>
    <property type="match status" value="1"/>
</dbReference>
<dbReference type="Pfam" id="PF25789">
    <property type="entry name" value="TPR_NAA35"/>
    <property type="match status" value="1"/>
</dbReference>
<dbReference type="GO" id="GO:0031417">
    <property type="term" value="C:NatC complex"/>
    <property type="evidence" value="ECO:0007669"/>
    <property type="project" value="InterPro"/>
</dbReference>
<evidence type="ECO:0000256" key="1">
    <source>
        <dbReference type="ARBA" id="ARBA00004496"/>
    </source>
</evidence>
<name>A0A5C3KAD1_COPMA</name>
<feature type="domain" description="NAA35-like N-terminal" evidence="5">
    <location>
        <begin position="41"/>
        <end position="200"/>
    </location>
</feature>
<evidence type="ECO:0000313" key="7">
    <source>
        <dbReference type="EMBL" id="TFK16802.1"/>
    </source>
</evidence>
<evidence type="ECO:0000259" key="6">
    <source>
        <dbReference type="Pfam" id="PF25789"/>
    </source>
</evidence>
<evidence type="ECO:0000313" key="8">
    <source>
        <dbReference type="Proteomes" id="UP000307440"/>
    </source>
</evidence>
<dbReference type="STRING" id="230819.A0A5C3KAD1"/>
<comment type="subcellular location">
    <subcellularLocation>
        <location evidence="1">Cytoplasm</location>
    </subcellularLocation>
</comment>
<evidence type="ECO:0000256" key="3">
    <source>
        <dbReference type="ARBA" id="ARBA00022490"/>
    </source>
</evidence>
<organism evidence="7 8">
    <name type="scientific">Coprinopsis marcescibilis</name>
    <name type="common">Agaric fungus</name>
    <name type="synonym">Psathyrella marcescibilis</name>
    <dbReference type="NCBI Taxonomy" id="230819"/>
    <lineage>
        <taxon>Eukaryota</taxon>
        <taxon>Fungi</taxon>
        <taxon>Dikarya</taxon>
        <taxon>Basidiomycota</taxon>
        <taxon>Agaricomycotina</taxon>
        <taxon>Agaricomycetes</taxon>
        <taxon>Agaricomycetidae</taxon>
        <taxon>Agaricales</taxon>
        <taxon>Agaricineae</taxon>
        <taxon>Psathyrellaceae</taxon>
        <taxon>Coprinopsis</taxon>
    </lineage>
</organism>
<comment type="similarity">
    <text evidence="2">Belongs to the MAK10 family.</text>
</comment>
<accession>A0A5C3KAD1</accession>
<dbReference type="InterPro" id="IPR057983">
    <property type="entry name" value="NAA35-like_N"/>
</dbReference>
<evidence type="ECO:0000256" key="4">
    <source>
        <dbReference type="SAM" id="MobiDB-lite"/>
    </source>
</evidence>
<dbReference type="InterPro" id="IPR007244">
    <property type="entry name" value="Naa35_N"/>
</dbReference>
<dbReference type="Pfam" id="PF04112">
    <property type="entry name" value="Mak10"/>
    <property type="match status" value="1"/>
</dbReference>
<feature type="domain" description="NAA35-like TPR repeats" evidence="6">
    <location>
        <begin position="425"/>
        <end position="589"/>
    </location>
</feature>
<dbReference type="AlphaFoldDB" id="A0A5C3KAD1"/>
<dbReference type="InterPro" id="IPR057982">
    <property type="entry name" value="TPR_NAA35"/>
</dbReference>
<feature type="compositionally biased region" description="Polar residues" evidence="4">
    <location>
        <begin position="318"/>
        <end position="331"/>
    </location>
</feature>
<evidence type="ECO:0000259" key="5">
    <source>
        <dbReference type="Pfam" id="PF04112"/>
    </source>
</evidence>
<evidence type="ECO:0008006" key="9">
    <source>
        <dbReference type="Google" id="ProtNLM"/>
    </source>
</evidence>
<feature type="region of interest" description="Disordered" evidence="4">
    <location>
        <begin position="267"/>
        <end position="351"/>
    </location>
</feature>
<dbReference type="OrthoDB" id="269405at2759"/>
<feature type="compositionally biased region" description="Pro residues" evidence="4">
    <location>
        <begin position="272"/>
        <end position="300"/>
    </location>
</feature>
<proteinExistence type="inferred from homology"/>
<dbReference type="EMBL" id="ML210637">
    <property type="protein sequence ID" value="TFK16802.1"/>
    <property type="molecule type" value="Genomic_DNA"/>
</dbReference>
<evidence type="ECO:0000256" key="2">
    <source>
        <dbReference type="ARBA" id="ARBA00006289"/>
    </source>
</evidence>
<protein>
    <recommendedName>
        <fullName evidence="9">Mak10-domain-containing protein</fullName>
    </recommendedName>
</protein>
<reference evidence="7 8" key="1">
    <citation type="journal article" date="2019" name="Nat. Ecol. Evol.">
        <title>Megaphylogeny resolves global patterns of mushroom evolution.</title>
        <authorList>
            <person name="Varga T."/>
            <person name="Krizsan K."/>
            <person name="Foldi C."/>
            <person name="Dima B."/>
            <person name="Sanchez-Garcia M."/>
            <person name="Sanchez-Ramirez S."/>
            <person name="Szollosi G.J."/>
            <person name="Szarkandi J.G."/>
            <person name="Papp V."/>
            <person name="Albert L."/>
            <person name="Andreopoulos W."/>
            <person name="Angelini C."/>
            <person name="Antonin V."/>
            <person name="Barry K.W."/>
            <person name="Bougher N.L."/>
            <person name="Buchanan P."/>
            <person name="Buyck B."/>
            <person name="Bense V."/>
            <person name="Catcheside P."/>
            <person name="Chovatia M."/>
            <person name="Cooper J."/>
            <person name="Damon W."/>
            <person name="Desjardin D."/>
            <person name="Finy P."/>
            <person name="Geml J."/>
            <person name="Haridas S."/>
            <person name="Hughes K."/>
            <person name="Justo A."/>
            <person name="Karasinski D."/>
            <person name="Kautmanova I."/>
            <person name="Kiss B."/>
            <person name="Kocsube S."/>
            <person name="Kotiranta H."/>
            <person name="LaButti K.M."/>
            <person name="Lechner B.E."/>
            <person name="Liimatainen K."/>
            <person name="Lipzen A."/>
            <person name="Lukacs Z."/>
            <person name="Mihaltcheva S."/>
            <person name="Morgado L.N."/>
            <person name="Niskanen T."/>
            <person name="Noordeloos M.E."/>
            <person name="Ohm R.A."/>
            <person name="Ortiz-Santana B."/>
            <person name="Ovrebo C."/>
            <person name="Racz N."/>
            <person name="Riley R."/>
            <person name="Savchenko A."/>
            <person name="Shiryaev A."/>
            <person name="Soop K."/>
            <person name="Spirin V."/>
            <person name="Szebenyi C."/>
            <person name="Tomsovsky M."/>
            <person name="Tulloss R.E."/>
            <person name="Uehling J."/>
            <person name="Grigoriev I.V."/>
            <person name="Vagvolgyi C."/>
            <person name="Papp T."/>
            <person name="Martin F.M."/>
            <person name="Miettinen O."/>
            <person name="Hibbett D.S."/>
            <person name="Nagy L.G."/>
        </authorList>
    </citation>
    <scope>NUCLEOTIDE SEQUENCE [LARGE SCALE GENOMIC DNA]</scope>
    <source>
        <strain evidence="7 8">CBS 121175</strain>
    </source>
</reference>
<dbReference type="Proteomes" id="UP000307440">
    <property type="component" value="Unassembled WGS sequence"/>
</dbReference>